<comment type="similarity">
    <text evidence="1">Belongs to the cycloisomerase 2 family.</text>
</comment>
<keyword evidence="5" id="KW-1185">Reference proteome</keyword>
<dbReference type="AlphaFoldDB" id="A0A6A5WYS5"/>
<feature type="chain" id="PRO_5025575812" evidence="3">
    <location>
        <begin position="19"/>
        <end position="880"/>
    </location>
</feature>
<organism evidence="4 5">
    <name type="scientific">Amniculicola lignicola CBS 123094</name>
    <dbReference type="NCBI Taxonomy" id="1392246"/>
    <lineage>
        <taxon>Eukaryota</taxon>
        <taxon>Fungi</taxon>
        <taxon>Dikarya</taxon>
        <taxon>Ascomycota</taxon>
        <taxon>Pezizomycotina</taxon>
        <taxon>Dothideomycetes</taxon>
        <taxon>Pleosporomycetidae</taxon>
        <taxon>Pleosporales</taxon>
        <taxon>Amniculicolaceae</taxon>
        <taxon>Amniculicola</taxon>
    </lineage>
</organism>
<dbReference type="Pfam" id="PF10282">
    <property type="entry name" value="Lactonase"/>
    <property type="match status" value="1"/>
</dbReference>
<dbReference type="GO" id="GO:0017057">
    <property type="term" value="F:6-phosphogluconolactonase activity"/>
    <property type="evidence" value="ECO:0007669"/>
    <property type="project" value="TreeGrafter"/>
</dbReference>
<dbReference type="EMBL" id="ML977558">
    <property type="protein sequence ID" value="KAF2007003.1"/>
    <property type="molecule type" value="Genomic_DNA"/>
</dbReference>
<dbReference type="InterPro" id="IPR050282">
    <property type="entry name" value="Cycloisomerase_2"/>
</dbReference>
<dbReference type="InterPro" id="IPR016193">
    <property type="entry name" value="Cytidine_deaminase-like"/>
</dbReference>
<evidence type="ECO:0000256" key="1">
    <source>
        <dbReference type="ARBA" id="ARBA00005564"/>
    </source>
</evidence>
<dbReference type="SUPFAM" id="SSF51004">
    <property type="entry name" value="C-terminal (heme d1) domain of cytochrome cd1-nitrite reductase"/>
    <property type="match status" value="1"/>
</dbReference>
<dbReference type="GO" id="GO:0006139">
    <property type="term" value="P:nucleobase-containing compound metabolic process"/>
    <property type="evidence" value="ECO:0007669"/>
    <property type="project" value="UniProtKB-ARBA"/>
</dbReference>
<evidence type="ECO:0000256" key="2">
    <source>
        <dbReference type="SAM" id="MobiDB-lite"/>
    </source>
</evidence>
<dbReference type="InterPro" id="IPR015943">
    <property type="entry name" value="WD40/YVTN_repeat-like_dom_sf"/>
</dbReference>
<dbReference type="OrthoDB" id="9972196at2759"/>
<keyword evidence="3" id="KW-0732">Signal</keyword>
<evidence type="ECO:0000313" key="4">
    <source>
        <dbReference type="EMBL" id="KAF2007003.1"/>
    </source>
</evidence>
<feature type="region of interest" description="Disordered" evidence="2">
    <location>
        <begin position="668"/>
        <end position="700"/>
    </location>
</feature>
<feature type="signal peptide" evidence="3">
    <location>
        <begin position="1"/>
        <end position="18"/>
    </location>
</feature>
<dbReference type="PANTHER" id="PTHR30344:SF1">
    <property type="entry name" value="6-PHOSPHOGLUCONOLACTONASE"/>
    <property type="match status" value="1"/>
</dbReference>
<gene>
    <name evidence="4" type="ORF">P154DRAFT_480916</name>
</gene>
<dbReference type="Proteomes" id="UP000799779">
    <property type="component" value="Unassembled WGS sequence"/>
</dbReference>
<dbReference type="PANTHER" id="PTHR30344">
    <property type="entry name" value="6-PHOSPHOGLUCONOLACTONASE-RELATED"/>
    <property type="match status" value="1"/>
</dbReference>
<dbReference type="Gene3D" id="3.40.140.10">
    <property type="entry name" value="Cytidine Deaminase, domain 2"/>
    <property type="match status" value="1"/>
</dbReference>
<evidence type="ECO:0000313" key="5">
    <source>
        <dbReference type="Proteomes" id="UP000799779"/>
    </source>
</evidence>
<proteinExistence type="inferred from homology"/>
<dbReference type="Gene3D" id="2.130.10.10">
    <property type="entry name" value="YVTN repeat-like/Quinoprotein amine dehydrogenase"/>
    <property type="match status" value="1"/>
</dbReference>
<dbReference type="SUPFAM" id="SSF53927">
    <property type="entry name" value="Cytidine deaminase-like"/>
    <property type="match status" value="1"/>
</dbReference>
<name>A0A6A5WYS5_9PLEO</name>
<reference evidence="4" key="1">
    <citation type="journal article" date="2020" name="Stud. Mycol.">
        <title>101 Dothideomycetes genomes: a test case for predicting lifestyles and emergence of pathogens.</title>
        <authorList>
            <person name="Haridas S."/>
            <person name="Albert R."/>
            <person name="Binder M."/>
            <person name="Bloem J."/>
            <person name="Labutti K."/>
            <person name="Salamov A."/>
            <person name="Andreopoulos B."/>
            <person name="Baker S."/>
            <person name="Barry K."/>
            <person name="Bills G."/>
            <person name="Bluhm B."/>
            <person name="Cannon C."/>
            <person name="Castanera R."/>
            <person name="Culley D."/>
            <person name="Daum C."/>
            <person name="Ezra D."/>
            <person name="Gonzalez J."/>
            <person name="Henrissat B."/>
            <person name="Kuo A."/>
            <person name="Liang C."/>
            <person name="Lipzen A."/>
            <person name="Lutzoni F."/>
            <person name="Magnuson J."/>
            <person name="Mondo S."/>
            <person name="Nolan M."/>
            <person name="Ohm R."/>
            <person name="Pangilinan J."/>
            <person name="Park H.-J."/>
            <person name="Ramirez L."/>
            <person name="Alfaro M."/>
            <person name="Sun H."/>
            <person name="Tritt A."/>
            <person name="Yoshinaga Y."/>
            <person name="Zwiers L.-H."/>
            <person name="Turgeon B."/>
            <person name="Goodwin S."/>
            <person name="Spatafora J."/>
            <person name="Crous P."/>
            <person name="Grigoriev I."/>
        </authorList>
    </citation>
    <scope>NUCLEOTIDE SEQUENCE</scope>
    <source>
        <strain evidence="4">CBS 123094</strain>
    </source>
</reference>
<dbReference type="InterPro" id="IPR011048">
    <property type="entry name" value="Haem_d1_sf"/>
</dbReference>
<sequence>MLSSTHILVPFFGSFATAVNLYATHYSGNVNLLSFSGSALSLTSTTKTGNILPSWITYDGPGKALYIPDETWTGQSVNLVSFAIGANGALTPSGKVSTPIGIVHSTLYGGDDGKSFIANGHYETSSVTTYKLPLGGSQLQGFKYTMSKPGPNAARQGAPHPHQVLVDPTGGFLLAPDLGADLIRIFSIEKKSGKLTECPSAVAAPGSGPRHGVFWSPPADHSRIRRHDPATFLYIADELGGSVSAWTVTYPMGSGCMTLKRTQTLTPYPGNTTAPVGVKIGEVRIRDNFLYSSNRNDKKFSGNCSLSQYTIANDGSITWTDYTQAHGTYPRTFDINKAGDLVAIGLQTTSSVAIVKRDIVTGKLGSLVASLRLGTAGTPENEDGTSAVVWADYSKPNTPELQVSIHRSKFPRLNQTLHSTMKSDQYLNLCLQQATLSPLRHRHGCIIVRGGKVIGQGFNDYRTGFDGGALKTGRLASRCDGTAISELKKKRKLKRESKIHPEPASAKTFTPFEVMGGGRKLANTPFSMHSEMMAIHSALSASSTLASSAVSSQKPCFKLSGGSKRKTGLRREAIHTYAEKVCKASFNQFNGGNSNSLHINRAKLNLVFQHGLKEENDIEKHNLKKNQHHHQNKEEKCNIGQRWQYANELSAQGVESNPPACHSQTFDTTSNEFDHESRSGSLIPERPNTTNTRKGKINNNATLAPTQPMLIPKSPTGQQSYSVTDRMKNPRLSGADLYVARLGWKTTSSPQACTHSCCPTSNTELTPPIPTGSLHDELISPQSTTKVSPSHSTFKHTQKEPSVASSRPCYRCIAYMNSVGIKRVFWTTDTGAWEGAKVRDLVDALDRVGQGDASDDLAVIKDIFVTKHEVLMLRRMMGEI</sequence>
<dbReference type="InterPro" id="IPR019405">
    <property type="entry name" value="Lactonase_7-beta_prop"/>
</dbReference>
<accession>A0A6A5WYS5</accession>
<feature type="compositionally biased region" description="Polar residues" evidence="2">
    <location>
        <begin position="687"/>
        <end position="700"/>
    </location>
</feature>
<protein>
    <submittedName>
        <fullName evidence="4">3-carboxy-cis,cis-mucoante lactonizing enzyme</fullName>
    </submittedName>
</protein>
<evidence type="ECO:0000256" key="3">
    <source>
        <dbReference type="SAM" id="SignalP"/>
    </source>
</evidence>